<evidence type="ECO:0008006" key="3">
    <source>
        <dbReference type="Google" id="ProtNLM"/>
    </source>
</evidence>
<proteinExistence type="predicted"/>
<dbReference type="AlphaFoldDB" id="A0A1F6C635"/>
<dbReference type="Gene3D" id="3.40.50.150">
    <property type="entry name" value="Vaccinia Virus protein VP39"/>
    <property type="match status" value="1"/>
</dbReference>
<comment type="caution">
    <text evidence="1">The sequence shown here is derived from an EMBL/GenBank/DDBJ whole genome shotgun (WGS) entry which is preliminary data.</text>
</comment>
<protein>
    <recommendedName>
        <fullName evidence="3">Methyltransferase type 11 domain-containing protein</fullName>
    </recommendedName>
</protein>
<organism evidence="1 2">
    <name type="scientific">Candidatus Kaiserbacteria bacterium RIFCSPHIGHO2_01_FULL_48_10</name>
    <dbReference type="NCBI Taxonomy" id="1798476"/>
    <lineage>
        <taxon>Bacteria</taxon>
        <taxon>Candidatus Kaiseribacteriota</taxon>
    </lineage>
</organism>
<sequence>MISPEKREAQRMFWTRGRNAADYHWQQTKVNGVQKYLKGFDRASMIGDVVVDVGGGQRPVSFFLRKPGRKILSIDFVKPKIGNGDIKHLKGDIREISNLKSFARRKALLKTAEWLGVDSRSASPQQIDTLIFSDVLNYVPYEATIRAFAPHLKENGTLIVLNQPGRGFGGLEDFLFDDLGVKHTPKMIRTIERIGFRRVITVIVTGKEQTVPENGQYMTFSAFQKTSSWLKRKYYGLHPKYRPIGKVPQ</sequence>
<accession>A0A1F6C635</accession>
<evidence type="ECO:0000313" key="2">
    <source>
        <dbReference type="Proteomes" id="UP000178249"/>
    </source>
</evidence>
<evidence type="ECO:0000313" key="1">
    <source>
        <dbReference type="EMBL" id="OGG44387.1"/>
    </source>
</evidence>
<dbReference type="SUPFAM" id="SSF53335">
    <property type="entry name" value="S-adenosyl-L-methionine-dependent methyltransferases"/>
    <property type="match status" value="1"/>
</dbReference>
<gene>
    <name evidence="1" type="ORF">A2841_01775</name>
</gene>
<dbReference type="InterPro" id="IPR029063">
    <property type="entry name" value="SAM-dependent_MTases_sf"/>
</dbReference>
<name>A0A1F6C635_9BACT</name>
<dbReference type="Proteomes" id="UP000178249">
    <property type="component" value="Unassembled WGS sequence"/>
</dbReference>
<reference evidence="1 2" key="1">
    <citation type="journal article" date="2016" name="Nat. Commun.">
        <title>Thousands of microbial genomes shed light on interconnected biogeochemical processes in an aquifer system.</title>
        <authorList>
            <person name="Anantharaman K."/>
            <person name="Brown C.T."/>
            <person name="Hug L.A."/>
            <person name="Sharon I."/>
            <person name="Castelle C.J."/>
            <person name="Probst A.J."/>
            <person name="Thomas B.C."/>
            <person name="Singh A."/>
            <person name="Wilkins M.J."/>
            <person name="Karaoz U."/>
            <person name="Brodie E.L."/>
            <person name="Williams K.H."/>
            <person name="Hubbard S.S."/>
            <person name="Banfield J.F."/>
        </authorList>
    </citation>
    <scope>NUCLEOTIDE SEQUENCE [LARGE SCALE GENOMIC DNA]</scope>
</reference>
<dbReference type="EMBL" id="MFKP01000010">
    <property type="protein sequence ID" value="OGG44387.1"/>
    <property type="molecule type" value="Genomic_DNA"/>
</dbReference>